<reference evidence="2" key="1">
    <citation type="submission" date="2023-06" db="EMBL/GenBank/DDBJ databases">
        <authorList>
            <person name="Kurt Z."/>
        </authorList>
    </citation>
    <scope>NUCLEOTIDE SEQUENCE</scope>
</reference>
<dbReference type="InterPro" id="IPR036465">
    <property type="entry name" value="vWFA_dom_sf"/>
</dbReference>
<reference evidence="3 4" key="2">
    <citation type="submission" date="2024-07" db="EMBL/GenBank/DDBJ databases">
        <authorList>
            <person name="Akdeniz Z."/>
        </authorList>
    </citation>
    <scope>NUCLEOTIDE SEQUENCE [LARGE SCALE GENOMIC DNA]</scope>
</reference>
<dbReference type="AlphaFoldDB" id="A0AA86P8C7"/>
<dbReference type="InterPro" id="IPR010734">
    <property type="entry name" value="Copine_C"/>
</dbReference>
<dbReference type="Proteomes" id="UP001642409">
    <property type="component" value="Unassembled WGS sequence"/>
</dbReference>
<name>A0AA86P8C7_9EUKA</name>
<evidence type="ECO:0000259" key="1">
    <source>
        <dbReference type="SMART" id="SM00327"/>
    </source>
</evidence>
<dbReference type="PANTHER" id="PTHR45751:SF11">
    <property type="entry name" value="COPINE FAMILY PROTEIN 2"/>
    <property type="match status" value="1"/>
</dbReference>
<dbReference type="InterPro" id="IPR052079">
    <property type="entry name" value="E3_ligase/Copine_domain"/>
</dbReference>
<dbReference type="SMART" id="SM00327">
    <property type="entry name" value="VWA"/>
    <property type="match status" value="1"/>
</dbReference>
<dbReference type="GO" id="GO:0016567">
    <property type="term" value="P:protein ubiquitination"/>
    <property type="evidence" value="ECO:0007669"/>
    <property type="project" value="TreeGrafter"/>
</dbReference>
<dbReference type="PANTHER" id="PTHR45751">
    <property type="entry name" value="COPINE FAMILY PROTEIN 1"/>
    <property type="match status" value="1"/>
</dbReference>
<dbReference type="SUPFAM" id="SSF53300">
    <property type="entry name" value="vWA-like"/>
    <property type="match status" value="1"/>
</dbReference>
<evidence type="ECO:0000313" key="4">
    <source>
        <dbReference type="Proteomes" id="UP001642409"/>
    </source>
</evidence>
<dbReference type="EMBL" id="CATOUU010000526">
    <property type="protein sequence ID" value="CAI9932766.1"/>
    <property type="molecule type" value="Genomic_DNA"/>
</dbReference>
<comment type="caution">
    <text evidence="2">The sequence shown here is derived from an EMBL/GenBank/DDBJ whole genome shotgun (WGS) entry which is preliminary data.</text>
</comment>
<dbReference type="GO" id="GO:0004842">
    <property type="term" value="F:ubiquitin-protein transferase activity"/>
    <property type="evidence" value="ECO:0007669"/>
    <property type="project" value="TreeGrafter"/>
</dbReference>
<dbReference type="Pfam" id="PF07002">
    <property type="entry name" value="Copine"/>
    <property type="match status" value="1"/>
</dbReference>
<accession>A0AA86P8C7</accession>
<gene>
    <name evidence="2" type="ORF">HINF_LOCUS20411</name>
    <name evidence="3" type="ORF">HINF_LOCUS45260</name>
</gene>
<evidence type="ECO:0000313" key="2">
    <source>
        <dbReference type="EMBL" id="CAI9932766.1"/>
    </source>
</evidence>
<dbReference type="InterPro" id="IPR002035">
    <property type="entry name" value="VWF_A"/>
</dbReference>
<organism evidence="2">
    <name type="scientific">Hexamita inflata</name>
    <dbReference type="NCBI Taxonomy" id="28002"/>
    <lineage>
        <taxon>Eukaryota</taxon>
        <taxon>Metamonada</taxon>
        <taxon>Diplomonadida</taxon>
        <taxon>Hexamitidae</taxon>
        <taxon>Hexamitinae</taxon>
        <taxon>Hexamita</taxon>
    </lineage>
</organism>
<feature type="domain" description="VWFA" evidence="1">
    <location>
        <begin position="65"/>
        <end position="250"/>
    </location>
</feature>
<dbReference type="Gene3D" id="3.40.50.410">
    <property type="entry name" value="von Willebrand factor, type A domain"/>
    <property type="match status" value="1"/>
</dbReference>
<sequence length="280" mass="31780">MGQCVSEVIPSYKEKQQPFDQYSTKHSIKQNQQMQDPTNKMHLFTDKYKTFDELNSSMRNVGIESIQCVISFDFSGSNGDLHSTQTVNPYMRVIQILQPVVEKFDDDGQINAYRFGCSESSDKNIVPLYGNSDVYKGFDALMESYKAAANSVEQSGPTRFTHTIQKCIELEQSFGGKQLIVCVLITDGGISNEKLDKYWIEEASKYPISFVGIGVGPGPFGILEKFDDKLKGKFDNFQFVNFSEIEEVAKKHERPDLVLACSVFNELPEQFQEMKRLGYL</sequence>
<dbReference type="GO" id="GO:0005634">
    <property type="term" value="C:nucleus"/>
    <property type="evidence" value="ECO:0007669"/>
    <property type="project" value="TreeGrafter"/>
</dbReference>
<dbReference type="EMBL" id="CAXDID020000196">
    <property type="protein sequence ID" value="CAL6053286.1"/>
    <property type="molecule type" value="Genomic_DNA"/>
</dbReference>
<evidence type="ECO:0000313" key="3">
    <source>
        <dbReference type="EMBL" id="CAL6053286.1"/>
    </source>
</evidence>
<protein>
    <submittedName>
        <fullName evidence="2">Copine I</fullName>
    </submittedName>
    <submittedName>
        <fullName evidence="3">Copine_I</fullName>
    </submittedName>
</protein>
<proteinExistence type="predicted"/>
<keyword evidence="4" id="KW-1185">Reference proteome</keyword>